<dbReference type="Proteomes" id="UP000554482">
    <property type="component" value="Unassembled WGS sequence"/>
</dbReference>
<organism evidence="1 2">
    <name type="scientific">Thalictrum thalictroides</name>
    <name type="common">Rue-anemone</name>
    <name type="synonym">Anemone thalictroides</name>
    <dbReference type="NCBI Taxonomy" id="46969"/>
    <lineage>
        <taxon>Eukaryota</taxon>
        <taxon>Viridiplantae</taxon>
        <taxon>Streptophyta</taxon>
        <taxon>Embryophyta</taxon>
        <taxon>Tracheophyta</taxon>
        <taxon>Spermatophyta</taxon>
        <taxon>Magnoliopsida</taxon>
        <taxon>Ranunculales</taxon>
        <taxon>Ranunculaceae</taxon>
        <taxon>Thalictroideae</taxon>
        <taxon>Thalictrum</taxon>
    </lineage>
</organism>
<comment type="caution">
    <text evidence="1">The sequence shown here is derived from an EMBL/GenBank/DDBJ whole genome shotgun (WGS) entry which is preliminary data.</text>
</comment>
<dbReference type="AlphaFoldDB" id="A0A7J6X7F7"/>
<protein>
    <submittedName>
        <fullName evidence="1">Uncharacterized protein</fullName>
    </submittedName>
</protein>
<sequence>MPHKSTVCFITLMAVPFSTLNSISMGICLICMMSIKGPLYAPLVRRFSSQHTKPGNTTKITISLSLHNRCCKPKVLNVIECFSRFCVLGNYKSVFTVKIGIEKFKALGTVRVDSPEDADKGIVLVKSAQQGYFSQLSRIWSGHGIFDLGGFKLHTAQKRLELYYNLPV</sequence>
<proteinExistence type="predicted"/>
<accession>A0A7J6X7F7</accession>
<keyword evidence="2" id="KW-1185">Reference proteome</keyword>
<evidence type="ECO:0000313" key="2">
    <source>
        <dbReference type="Proteomes" id="UP000554482"/>
    </source>
</evidence>
<dbReference type="EMBL" id="JABWDY010003723">
    <property type="protein sequence ID" value="KAF5205716.1"/>
    <property type="molecule type" value="Genomic_DNA"/>
</dbReference>
<reference evidence="1 2" key="1">
    <citation type="submission" date="2020-06" db="EMBL/GenBank/DDBJ databases">
        <title>Transcriptomic and genomic resources for Thalictrum thalictroides and T. hernandezii: Facilitating candidate gene discovery in an emerging model plant lineage.</title>
        <authorList>
            <person name="Arias T."/>
            <person name="Riano-Pachon D.M."/>
            <person name="Di Stilio V.S."/>
        </authorList>
    </citation>
    <scope>NUCLEOTIDE SEQUENCE [LARGE SCALE GENOMIC DNA]</scope>
    <source>
        <strain evidence="2">cv. WT478/WT964</strain>
        <tissue evidence="1">Leaves</tissue>
    </source>
</reference>
<evidence type="ECO:0000313" key="1">
    <source>
        <dbReference type="EMBL" id="KAF5205716.1"/>
    </source>
</evidence>
<gene>
    <name evidence="1" type="ORF">FRX31_004697</name>
</gene>
<name>A0A7J6X7F7_THATH</name>